<accession>A0ABN9UHC7</accession>
<dbReference type="EMBL" id="CAUYUJ010015826">
    <property type="protein sequence ID" value="CAK0858557.1"/>
    <property type="molecule type" value="Genomic_DNA"/>
</dbReference>
<evidence type="ECO:0000313" key="2">
    <source>
        <dbReference type="Proteomes" id="UP001189429"/>
    </source>
</evidence>
<name>A0ABN9UHC7_9DINO</name>
<sequence length="164" mass="18083">MRRCSSSFQTSGPSEATRGWAEDCAMAPMAARAVGVGSRSADRLASTGSLRTPPMTASARAWLPPPEKKFLILLAVGSSTASSGQPTACLIEPRPPAASTVRRLGDVRLVQCHLWGDARQVSARRGQRRRFWAVPRLEELHRPVFRLVLHDDVLQRYLLMHDVL</sequence>
<organism evidence="1 2">
    <name type="scientific">Prorocentrum cordatum</name>
    <dbReference type="NCBI Taxonomy" id="2364126"/>
    <lineage>
        <taxon>Eukaryota</taxon>
        <taxon>Sar</taxon>
        <taxon>Alveolata</taxon>
        <taxon>Dinophyceae</taxon>
        <taxon>Prorocentrales</taxon>
        <taxon>Prorocentraceae</taxon>
        <taxon>Prorocentrum</taxon>
    </lineage>
</organism>
<evidence type="ECO:0000313" key="1">
    <source>
        <dbReference type="EMBL" id="CAK0858557.1"/>
    </source>
</evidence>
<reference evidence="1" key="1">
    <citation type="submission" date="2023-10" db="EMBL/GenBank/DDBJ databases">
        <authorList>
            <person name="Chen Y."/>
            <person name="Shah S."/>
            <person name="Dougan E. K."/>
            <person name="Thang M."/>
            <person name="Chan C."/>
        </authorList>
    </citation>
    <scope>NUCLEOTIDE SEQUENCE [LARGE SCALE GENOMIC DNA]</scope>
</reference>
<protein>
    <submittedName>
        <fullName evidence="1">Uncharacterized protein</fullName>
    </submittedName>
</protein>
<keyword evidence="2" id="KW-1185">Reference proteome</keyword>
<dbReference type="Proteomes" id="UP001189429">
    <property type="component" value="Unassembled WGS sequence"/>
</dbReference>
<proteinExistence type="predicted"/>
<gene>
    <name evidence="1" type="ORF">PCOR1329_LOCUS48242</name>
</gene>
<comment type="caution">
    <text evidence="1">The sequence shown here is derived from an EMBL/GenBank/DDBJ whole genome shotgun (WGS) entry which is preliminary data.</text>
</comment>